<dbReference type="AlphaFoldDB" id="A0A0N1J6B3"/>
<evidence type="ECO:0000256" key="1">
    <source>
        <dbReference type="ARBA" id="ARBA00004752"/>
    </source>
</evidence>
<dbReference type="GO" id="GO:0071972">
    <property type="term" value="F:peptidoglycan L,D-transpeptidase activity"/>
    <property type="evidence" value="ECO:0007669"/>
    <property type="project" value="TreeGrafter"/>
</dbReference>
<name>A0A0N1J6B3_9HYPH</name>
<dbReference type="PANTHER" id="PTHR30582:SF30">
    <property type="entry name" value="BLR4375 PROTEIN"/>
    <property type="match status" value="1"/>
</dbReference>
<sequence>MSARLLYISTRSVLCAYTFAFVASSAIAQQSSRFPNGQAIPLAGIGIAIDQDGRKITYDLETEEIIRIEVPETGEIFTSTPADPSQTITAPQRVERAPLGDPAPSDFATVEPEFEPVPEDPNFDRRPLPSDENMQAVVPPMNDDPFAEPQTIGPQPSDETQTAAIIKPDNPNLDDKPEFTAKLQILLDRLGMSPGVIDGRNGSNVRKALNALSLKNGRDLTSLSDGELEAELMSTGGPAFSTYTITPEDTSGPFVSAIPADYAEKSKMPAMSYTSAMEALAEKFHMDENYLKKLNPGVDFNRAGTTIKIANTGEKIKVKVARIEADKGAEQVRAYDAQGNLIVAYPATIGSTATPSPSGTVTIERIALDPNYTYNPKINFTQGDNKEVLTIPPGPNGPVGSVWLALSKPTYGIHGTPDPARIGKSNSHGCVRLTNWDAQELAGMVSKGVTVEFLE</sequence>
<evidence type="ECO:0000256" key="4">
    <source>
        <dbReference type="ARBA" id="ARBA00022960"/>
    </source>
</evidence>
<dbReference type="CDD" id="cd16913">
    <property type="entry name" value="YkuD_like"/>
    <property type="match status" value="1"/>
</dbReference>
<dbReference type="InterPro" id="IPR005490">
    <property type="entry name" value="LD_TPept_cat_dom"/>
</dbReference>
<feature type="active site" description="Proton donor/acceptor" evidence="7">
    <location>
        <position position="414"/>
    </location>
</feature>
<feature type="signal peptide" evidence="8">
    <location>
        <begin position="1"/>
        <end position="28"/>
    </location>
</feature>
<dbReference type="GO" id="GO:0005576">
    <property type="term" value="C:extracellular region"/>
    <property type="evidence" value="ECO:0007669"/>
    <property type="project" value="TreeGrafter"/>
</dbReference>
<evidence type="ECO:0000256" key="7">
    <source>
        <dbReference type="PROSITE-ProRule" id="PRU01373"/>
    </source>
</evidence>
<feature type="chain" id="PRO_5005874486" evidence="8">
    <location>
        <begin position="29"/>
        <end position="455"/>
    </location>
</feature>
<comment type="caution">
    <text evidence="10">The sequence shown here is derived from an EMBL/GenBank/DDBJ whole genome shotgun (WGS) entry which is preliminary data.</text>
</comment>
<organism evidence="10 11">
    <name type="scientific">Ahrensia marina</name>
    <dbReference type="NCBI Taxonomy" id="1514904"/>
    <lineage>
        <taxon>Bacteria</taxon>
        <taxon>Pseudomonadati</taxon>
        <taxon>Pseudomonadota</taxon>
        <taxon>Alphaproteobacteria</taxon>
        <taxon>Hyphomicrobiales</taxon>
        <taxon>Ahrensiaceae</taxon>
        <taxon>Ahrensia</taxon>
    </lineage>
</organism>
<feature type="active site" description="Nucleophile" evidence="7">
    <location>
        <position position="430"/>
    </location>
</feature>
<keyword evidence="8" id="KW-0732">Signal</keyword>
<comment type="similarity">
    <text evidence="2">Belongs to the YkuD family.</text>
</comment>
<protein>
    <submittedName>
        <fullName evidence="10">Repressor</fullName>
    </submittedName>
</protein>
<evidence type="ECO:0000259" key="9">
    <source>
        <dbReference type="PROSITE" id="PS52029"/>
    </source>
</evidence>
<evidence type="ECO:0000313" key="11">
    <source>
        <dbReference type="Proteomes" id="UP000038011"/>
    </source>
</evidence>
<dbReference type="Proteomes" id="UP000038011">
    <property type="component" value="Unassembled WGS sequence"/>
</dbReference>
<dbReference type="OrthoDB" id="9787225at2"/>
<dbReference type="EMBL" id="JXMU01000026">
    <property type="protein sequence ID" value="KPB00278.1"/>
    <property type="molecule type" value="Genomic_DNA"/>
</dbReference>
<evidence type="ECO:0000256" key="6">
    <source>
        <dbReference type="ARBA" id="ARBA00023316"/>
    </source>
</evidence>
<keyword evidence="11" id="KW-1185">Reference proteome</keyword>
<keyword evidence="6 7" id="KW-0961">Cell wall biogenesis/degradation</keyword>
<evidence type="ECO:0000256" key="3">
    <source>
        <dbReference type="ARBA" id="ARBA00022679"/>
    </source>
</evidence>
<keyword evidence="3" id="KW-0808">Transferase</keyword>
<reference evidence="10 11" key="1">
    <citation type="submission" date="2015-01" db="EMBL/GenBank/DDBJ databases">
        <title>Ahrensia donghaiensis sp. nov., a novel dimethylsulphoniopropionate-cleavage bacterium isolated from seawater and emended descriptions of the genus Ahrensia and Ahrensia kielensis.</title>
        <authorList>
            <person name="Liu J."/>
        </authorList>
    </citation>
    <scope>NUCLEOTIDE SEQUENCE [LARGE SCALE GENOMIC DNA]</scope>
    <source>
        <strain evidence="10 11">LZD062</strain>
    </source>
</reference>
<accession>A0A0N1J6B3</accession>
<dbReference type="STRING" id="1514904.SU32_14790"/>
<dbReference type="PROSITE" id="PS52029">
    <property type="entry name" value="LD_TPASE"/>
    <property type="match status" value="1"/>
</dbReference>
<evidence type="ECO:0000313" key="10">
    <source>
        <dbReference type="EMBL" id="KPB00278.1"/>
    </source>
</evidence>
<proteinExistence type="inferred from homology"/>
<evidence type="ECO:0000256" key="2">
    <source>
        <dbReference type="ARBA" id="ARBA00005992"/>
    </source>
</evidence>
<evidence type="ECO:0000256" key="8">
    <source>
        <dbReference type="SAM" id="SignalP"/>
    </source>
</evidence>
<dbReference type="GO" id="GO:0016740">
    <property type="term" value="F:transferase activity"/>
    <property type="evidence" value="ECO:0007669"/>
    <property type="project" value="UniProtKB-KW"/>
</dbReference>
<dbReference type="Pfam" id="PF03734">
    <property type="entry name" value="YkuD"/>
    <property type="match status" value="1"/>
</dbReference>
<keyword evidence="5 7" id="KW-0573">Peptidoglycan synthesis</keyword>
<keyword evidence="4 7" id="KW-0133">Cell shape</keyword>
<dbReference type="UniPathway" id="UPA00219"/>
<dbReference type="GO" id="GO:0071555">
    <property type="term" value="P:cell wall organization"/>
    <property type="evidence" value="ECO:0007669"/>
    <property type="project" value="UniProtKB-UniRule"/>
</dbReference>
<dbReference type="GO" id="GO:0018104">
    <property type="term" value="P:peptidoglycan-protein cross-linking"/>
    <property type="evidence" value="ECO:0007669"/>
    <property type="project" value="TreeGrafter"/>
</dbReference>
<dbReference type="InterPro" id="IPR050979">
    <property type="entry name" value="LD-transpeptidase"/>
</dbReference>
<feature type="domain" description="L,D-TPase catalytic" evidence="9">
    <location>
        <begin position="321"/>
        <end position="454"/>
    </location>
</feature>
<dbReference type="Gene3D" id="2.40.440.10">
    <property type="entry name" value="L,D-transpeptidase catalytic domain-like"/>
    <property type="match status" value="1"/>
</dbReference>
<comment type="pathway">
    <text evidence="1 7">Cell wall biogenesis; peptidoglycan biosynthesis.</text>
</comment>
<dbReference type="PANTHER" id="PTHR30582">
    <property type="entry name" value="L,D-TRANSPEPTIDASE"/>
    <property type="match status" value="1"/>
</dbReference>
<dbReference type="PATRIC" id="fig|1514904.3.peg.2096"/>
<dbReference type="GO" id="GO:0008360">
    <property type="term" value="P:regulation of cell shape"/>
    <property type="evidence" value="ECO:0007669"/>
    <property type="project" value="UniProtKB-UniRule"/>
</dbReference>
<dbReference type="InterPro" id="IPR038063">
    <property type="entry name" value="Transpep_catalytic_dom"/>
</dbReference>
<evidence type="ECO:0000256" key="5">
    <source>
        <dbReference type="ARBA" id="ARBA00022984"/>
    </source>
</evidence>
<gene>
    <name evidence="10" type="ORF">SU32_14790</name>
</gene>
<dbReference type="SUPFAM" id="SSF141523">
    <property type="entry name" value="L,D-transpeptidase catalytic domain-like"/>
    <property type="match status" value="1"/>
</dbReference>